<feature type="domain" description="DUF3857" evidence="3">
    <location>
        <begin position="54"/>
        <end position="214"/>
    </location>
</feature>
<evidence type="ECO:0000313" key="5">
    <source>
        <dbReference type="Proteomes" id="UP001273505"/>
    </source>
</evidence>
<dbReference type="Proteomes" id="UP001273505">
    <property type="component" value="Unassembled WGS sequence"/>
</dbReference>
<dbReference type="RefSeq" id="WP_302724097.1">
    <property type="nucleotide sequence ID" value="NZ_JAULRU010000731.1"/>
</dbReference>
<evidence type="ECO:0000313" key="4">
    <source>
        <dbReference type="EMBL" id="MDX6848700.1"/>
    </source>
</evidence>
<name>A0ABU4RUZ0_9GAMM</name>
<accession>A0ABU4RUZ0</accession>
<dbReference type="InterPro" id="IPR002931">
    <property type="entry name" value="Transglutaminase-like"/>
</dbReference>
<dbReference type="SUPFAM" id="SSF54001">
    <property type="entry name" value="Cysteine proteinases"/>
    <property type="match status" value="1"/>
</dbReference>
<protein>
    <submittedName>
        <fullName evidence="4">DUF3857 domain-containing transglutaminase family protein</fullName>
    </submittedName>
</protein>
<reference evidence="4 5" key="1">
    <citation type="submission" date="2023-11" db="EMBL/GenBank/DDBJ databases">
        <title>Gilvimarinus fulvus sp. nov., isolated from the surface of Kelp.</title>
        <authorList>
            <person name="Sun Y.Y."/>
            <person name="Gong Y."/>
            <person name="Du Z.J."/>
        </authorList>
    </citation>
    <scope>NUCLEOTIDE SEQUENCE [LARGE SCALE GENOMIC DNA]</scope>
    <source>
        <strain evidence="4 5">SDUM040013</strain>
    </source>
</reference>
<dbReference type="Pfam" id="PF12969">
    <property type="entry name" value="DUF3857"/>
    <property type="match status" value="1"/>
</dbReference>
<sequence>MKLIRLSLSYLLLVLIPSIAAAEAADVEYLELSSTVTDFQQKITVNNDFTLENVRAITVKALQEPAVESLKRRRFSYSTSMETFEVLEAFTIKADGTRIEVPKDNYQERINKGRGSGGPAFSDRASITVVFPDMEVGDSSYVKTKLTQTEPLFPGYFAHTSAYWPEAPYEKSTVIIDTPIDLALHTVHRDVEIDSRTEGDRQILEFSYQNPKPLKSERQDYSVYDESSIPGFAVSSYLSYQQVADAYGARALPKAKPTARVQQLAQSLVGDEKDPWNKARILYDWVAHKITYAGNCIGVGAVVPRDMSVILDNKMGDCKDKATLLQALLAAVDIDATQALVNSGRNFSLPNPARISTVNHAILYFPQWDLFADPTPKNIPFGLIPHSIQDKPVIIVGDQQPGKRTPAAKPENLAQKLHSEMTFESDGWTSGTITVNLKGLPAASMRASWSELTDQQISQIMERIFSSSTKKGEGSIEVIDNEPLSDEIQYTMTFRKPDAFLNKGAGGFVPHAMAPTTASIYSFLGTSAEPVEGYSVACSNGTSEETLIYKLPDNYQILATPDDFQINENYIEFSASYELKEQTLTVKRTIVDTSPANVCEPDVINGQRVTVTAINEHLQSQVVYQVK</sequence>
<dbReference type="Gene3D" id="3.10.620.30">
    <property type="match status" value="1"/>
</dbReference>
<keyword evidence="1" id="KW-0732">Signal</keyword>
<proteinExistence type="predicted"/>
<keyword evidence="5" id="KW-1185">Reference proteome</keyword>
<feature type="chain" id="PRO_5047534212" evidence="1">
    <location>
        <begin position="25"/>
        <end position="627"/>
    </location>
</feature>
<evidence type="ECO:0000259" key="3">
    <source>
        <dbReference type="Pfam" id="PF12969"/>
    </source>
</evidence>
<feature type="signal peptide" evidence="1">
    <location>
        <begin position="1"/>
        <end position="24"/>
    </location>
</feature>
<dbReference type="InterPro" id="IPR038765">
    <property type="entry name" value="Papain-like_cys_pep_sf"/>
</dbReference>
<evidence type="ECO:0000256" key="1">
    <source>
        <dbReference type="SAM" id="SignalP"/>
    </source>
</evidence>
<dbReference type="Gene3D" id="2.60.40.3140">
    <property type="match status" value="1"/>
</dbReference>
<feature type="domain" description="Transglutaminase-like" evidence="2">
    <location>
        <begin position="262"/>
        <end position="336"/>
    </location>
</feature>
<comment type="caution">
    <text evidence="4">The sequence shown here is derived from an EMBL/GenBank/DDBJ whole genome shotgun (WGS) entry which is preliminary data.</text>
</comment>
<evidence type="ECO:0000259" key="2">
    <source>
        <dbReference type="Pfam" id="PF01841"/>
    </source>
</evidence>
<dbReference type="InterPro" id="IPR024618">
    <property type="entry name" value="DUF3857"/>
</dbReference>
<dbReference type="Gene3D" id="2.60.120.1130">
    <property type="match status" value="1"/>
</dbReference>
<gene>
    <name evidence="4" type="ORF">SCD92_04970</name>
</gene>
<organism evidence="4 5">
    <name type="scientific">Gilvimarinus gilvus</name>
    <dbReference type="NCBI Taxonomy" id="3058038"/>
    <lineage>
        <taxon>Bacteria</taxon>
        <taxon>Pseudomonadati</taxon>
        <taxon>Pseudomonadota</taxon>
        <taxon>Gammaproteobacteria</taxon>
        <taxon>Cellvibrionales</taxon>
        <taxon>Cellvibrionaceae</taxon>
        <taxon>Gilvimarinus</taxon>
    </lineage>
</organism>
<dbReference type="EMBL" id="JAXAFO010000006">
    <property type="protein sequence ID" value="MDX6848700.1"/>
    <property type="molecule type" value="Genomic_DNA"/>
</dbReference>
<dbReference type="Pfam" id="PF01841">
    <property type="entry name" value="Transglut_core"/>
    <property type="match status" value="1"/>
</dbReference>